<dbReference type="AlphaFoldDB" id="Q1N0J8"/>
<keyword evidence="5" id="KW-0997">Cell inner membrane</keyword>
<dbReference type="SUPFAM" id="SSF50182">
    <property type="entry name" value="Sm-like ribonucleoproteins"/>
    <property type="match status" value="1"/>
</dbReference>
<keyword evidence="5" id="KW-0407">Ion channel</keyword>
<comment type="caution">
    <text evidence="7">The sequence shown here is derived from an EMBL/GenBank/DDBJ whole genome shotgun (WGS) entry which is preliminary data.</text>
</comment>
<comment type="subunit">
    <text evidence="5">Homoheptamer.</text>
</comment>
<keyword evidence="5" id="KW-0813">Transport</keyword>
<keyword evidence="5" id="KW-0406">Ion transport</keyword>
<dbReference type="Gene3D" id="1.10.287.1260">
    <property type="match status" value="1"/>
</dbReference>
<keyword evidence="4 5" id="KW-0472">Membrane</keyword>
<feature type="transmembrane region" description="Helical" evidence="5">
    <location>
        <begin position="6"/>
        <end position="25"/>
    </location>
</feature>
<evidence type="ECO:0000259" key="6">
    <source>
        <dbReference type="Pfam" id="PF00924"/>
    </source>
</evidence>
<comment type="caution">
    <text evidence="5">Lacks conserved residue(s) required for the propagation of feature annotation.</text>
</comment>
<dbReference type="InterPro" id="IPR023408">
    <property type="entry name" value="MscS_beta-dom_sf"/>
</dbReference>
<dbReference type="HOGENOM" id="CLU_098917_1_0_6"/>
<evidence type="ECO:0000256" key="5">
    <source>
        <dbReference type="RuleBase" id="RU369025"/>
    </source>
</evidence>
<feature type="domain" description="Mechanosensitive ion channel MscS" evidence="6">
    <location>
        <begin position="90"/>
        <end position="155"/>
    </location>
</feature>
<keyword evidence="5" id="KW-1003">Cell membrane</keyword>
<comment type="subcellular location">
    <subcellularLocation>
        <location evidence="5">Cell inner membrane</location>
        <topology evidence="5">Multi-pass membrane protein</topology>
    </subcellularLocation>
    <subcellularLocation>
        <location evidence="1">Membrane</location>
    </subcellularLocation>
</comment>
<sequence>MMKIVLGISFILFVLILNNQLTRMISRVGHRKKVSRDRVFYVQKTLQLTILVVGILTASVIFGFNYDKFGLIFSSIFAVVGIALFAQWSILSNITASIMIFFFFPYRVGNRVRINEDKDWLSGEIIEITLFHVLIRMDDNNILSYPNSLVFQKAIIIEPKNKKSLPSKDTV</sequence>
<keyword evidence="2 5" id="KW-0812">Transmembrane</keyword>
<proteinExistence type="inferred from homology"/>
<organism evidence="7 8">
    <name type="scientific">Bermanella marisrubri</name>
    <dbReference type="NCBI Taxonomy" id="207949"/>
    <lineage>
        <taxon>Bacteria</taxon>
        <taxon>Pseudomonadati</taxon>
        <taxon>Pseudomonadota</taxon>
        <taxon>Gammaproteobacteria</taxon>
        <taxon>Oceanospirillales</taxon>
        <taxon>Oceanospirillaceae</taxon>
        <taxon>Bermanella</taxon>
    </lineage>
</organism>
<comment type="function">
    <text evidence="5">Mechanosensitive channel that participates in the regulation of osmotic pressure changes within the cell, opening in response to stretch forces in the membrane lipid bilayer, without the need for other proteins. Contributes to normal resistance to hypoosmotic shock. Forms an ion channel of 1.0 nanosiemens conductance with a slight preference for anions.</text>
</comment>
<keyword evidence="3 5" id="KW-1133">Transmembrane helix</keyword>
<dbReference type="GO" id="GO:0008381">
    <property type="term" value="F:mechanosensitive monoatomic ion channel activity"/>
    <property type="evidence" value="ECO:0007669"/>
    <property type="project" value="InterPro"/>
</dbReference>
<evidence type="ECO:0000313" key="7">
    <source>
        <dbReference type="EMBL" id="EAT11835.1"/>
    </source>
</evidence>
<gene>
    <name evidence="7" type="ORF">RED65_05594</name>
</gene>
<dbReference type="OrthoDB" id="5705501at2"/>
<evidence type="ECO:0000256" key="1">
    <source>
        <dbReference type="ARBA" id="ARBA00004370"/>
    </source>
</evidence>
<dbReference type="InterPro" id="IPR006685">
    <property type="entry name" value="MscS_channel_2nd"/>
</dbReference>
<reference evidence="7 8" key="1">
    <citation type="submission" date="2006-03" db="EMBL/GenBank/DDBJ databases">
        <authorList>
            <person name="Pinhassi J."/>
            <person name="Pedros-Alio C."/>
            <person name="Ferriera S."/>
            <person name="Johnson J."/>
            <person name="Kravitz S."/>
            <person name="Halpern A."/>
            <person name="Remington K."/>
            <person name="Beeson K."/>
            <person name="Tran B."/>
            <person name="Rogers Y.-H."/>
            <person name="Friedman R."/>
            <person name="Venter J.C."/>
        </authorList>
    </citation>
    <scope>NUCLEOTIDE SEQUENCE [LARGE SCALE GENOMIC DNA]</scope>
    <source>
        <strain evidence="7 8">RED65</strain>
    </source>
</reference>
<keyword evidence="8" id="KW-1185">Reference proteome</keyword>
<dbReference type="Pfam" id="PF00924">
    <property type="entry name" value="MS_channel_2nd"/>
    <property type="match status" value="1"/>
</dbReference>
<dbReference type="PANTHER" id="PTHR30221">
    <property type="entry name" value="SMALL-CONDUCTANCE MECHANOSENSITIVE CHANNEL"/>
    <property type="match status" value="1"/>
</dbReference>
<evidence type="ECO:0000313" key="8">
    <source>
        <dbReference type="Proteomes" id="UP000004263"/>
    </source>
</evidence>
<dbReference type="Gene3D" id="2.30.30.60">
    <property type="match status" value="1"/>
</dbReference>
<feature type="transmembrane region" description="Helical" evidence="5">
    <location>
        <begin position="46"/>
        <end position="66"/>
    </location>
</feature>
<comment type="similarity">
    <text evidence="5">Belongs to the MscS (TC 1.A.23) family.</text>
</comment>
<evidence type="ECO:0000256" key="2">
    <source>
        <dbReference type="ARBA" id="ARBA00022692"/>
    </source>
</evidence>
<accession>Q1N0J8</accession>
<dbReference type="EMBL" id="AAQH01000013">
    <property type="protein sequence ID" value="EAT11835.1"/>
    <property type="molecule type" value="Genomic_DNA"/>
</dbReference>
<dbReference type="PANTHER" id="PTHR30221:SF8">
    <property type="entry name" value="SMALL-CONDUCTANCE MECHANOSENSITIVE CHANNEL"/>
    <property type="match status" value="1"/>
</dbReference>
<feature type="transmembrane region" description="Helical" evidence="5">
    <location>
        <begin position="72"/>
        <end position="104"/>
    </location>
</feature>
<protein>
    <recommendedName>
        <fullName evidence="5">Small-conductance mechanosensitive channel</fullName>
    </recommendedName>
</protein>
<evidence type="ECO:0000256" key="4">
    <source>
        <dbReference type="ARBA" id="ARBA00023136"/>
    </source>
</evidence>
<name>Q1N0J8_9GAMM</name>
<dbReference type="STRING" id="207949.RED65_05594"/>
<evidence type="ECO:0000256" key="3">
    <source>
        <dbReference type="ARBA" id="ARBA00022989"/>
    </source>
</evidence>
<dbReference type="GO" id="GO:0005886">
    <property type="term" value="C:plasma membrane"/>
    <property type="evidence" value="ECO:0007669"/>
    <property type="project" value="UniProtKB-SubCell"/>
</dbReference>
<dbReference type="Proteomes" id="UP000004263">
    <property type="component" value="Unassembled WGS sequence"/>
</dbReference>
<dbReference type="InterPro" id="IPR045275">
    <property type="entry name" value="MscS_archaea/bacteria_type"/>
</dbReference>
<dbReference type="InterPro" id="IPR010920">
    <property type="entry name" value="LSM_dom_sf"/>
</dbReference>
<dbReference type="RefSeq" id="WP_007016436.1">
    <property type="nucleotide sequence ID" value="NZ_AAQH01000013.1"/>
</dbReference>